<dbReference type="Pfam" id="PF12245">
    <property type="entry name" value="Big_3_2"/>
    <property type="match status" value="1"/>
</dbReference>
<dbReference type="InterPro" id="IPR022038">
    <property type="entry name" value="Ig-like_bact"/>
</dbReference>
<evidence type="ECO:0000256" key="1">
    <source>
        <dbReference type="SAM" id="Phobius"/>
    </source>
</evidence>
<evidence type="ECO:0000313" key="3">
    <source>
        <dbReference type="EMBL" id="MED3561205.1"/>
    </source>
</evidence>
<dbReference type="InterPro" id="IPR044016">
    <property type="entry name" value="Big_13"/>
</dbReference>
<feature type="domain" description="PKD/Chitinase" evidence="2">
    <location>
        <begin position="946"/>
        <end position="1023"/>
    </location>
</feature>
<dbReference type="Proteomes" id="UP001330749">
    <property type="component" value="Unassembled WGS sequence"/>
</dbReference>
<proteinExistence type="predicted"/>
<dbReference type="EMBL" id="JARMQG010000010">
    <property type="protein sequence ID" value="MED3561205.1"/>
    <property type="molecule type" value="Genomic_DNA"/>
</dbReference>
<name>A0ABU6N4Z2_9BACI</name>
<evidence type="ECO:0000259" key="2">
    <source>
        <dbReference type="SMART" id="SM00089"/>
    </source>
</evidence>
<dbReference type="Pfam" id="PF19077">
    <property type="entry name" value="Big_13"/>
    <property type="match status" value="1"/>
</dbReference>
<keyword evidence="1" id="KW-1133">Transmembrane helix</keyword>
<dbReference type="SUPFAM" id="SSF49299">
    <property type="entry name" value="PKD domain"/>
    <property type="match status" value="1"/>
</dbReference>
<dbReference type="Pfam" id="PF13750">
    <property type="entry name" value="Big_3_3"/>
    <property type="match status" value="2"/>
</dbReference>
<dbReference type="Gene3D" id="2.60.40.10">
    <property type="entry name" value="Immunoglobulins"/>
    <property type="match status" value="7"/>
</dbReference>
<dbReference type="PANTHER" id="PTHR34677">
    <property type="match status" value="1"/>
</dbReference>
<feature type="domain" description="PKD/Chitinase" evidence="2">
    <location>
        <begin position="1128"/>
        <end position="1211"/>
    </location>
</feature>
<accession>A0ABU6N4Z2</accession>
<keyword evidence="1" id="KW-0472">Membrane</keyword>
<keyword evidence="4" id="KW-1185">Reference proteome</keyword>
<sequence>MSEIANRKSLIWVLAGGLLLLSVLFFSTNAFSLDGAKHLVLFNGDQWDMESADQPNWYTNGNSVTFQIDLMEDFKNSHPEGAERPFEVKAAYPGATELKPKITEVKDADKRFQGEYAVTIPLPADSKDGDLDITIDMVKDNTWKIPEQTSSFTIKRDTVKPVVDVQTEFQDGAFADGGFTKMPVSMKLKVEDDHFVPDQDIISIIKDGISLKAAPVWEDGQTTLTFDQIGYYEVTIAAVDKAGNKSAVKKVTFGIEDKGPRLTIVNNRGNGYYNQPVQLQVSDDFNISDATAVVEKDGETTTKSFARHGKTALLEFSAQGVYNVKVTVRDRKNPDGYNLGETAFTIDTTKPELIFTGLKDQGSDKMPRDFGIDVKDANLDEDSVLLKVSRDGNMTTTFQGITAFANHSLTEDGIYSLELSAADKAGNTSEKAITFTIDQTAPVLNISEVPAFVTAPKEVIFTAEDLTLDLSKTVLKVVKDGAEYKEPIAFSQAGTTAVAKHSFKDEGKYELSFKATDKLGNVSPEKTAAFTIDNTPPVVTISTVEDGGKYDENQNIKISVQDQYLDQYNVTVKKDGIPYSIKPLVQGGDIATTEQVFDEDGVYEVTVTSKDKAGNEKTVTKTFTIDKSSPEIHFSDSVDGEHYNTNRTVVISVYDYTFDPQKTTVKVLKDGMDITEKILEDWKISDPYSWIRGGEMRLPFKEEGDYQISVTSEDFFGKLSTKQLSFVIDKTAPKIAMTGIDEGAFVKKGEVTIAVEETHYQTDQVKVTVQKNGTDKKETFTSTGTHSELQLPFTDDGDYVIAVEAVDKAGNVAQAKTLSFTVDTIAPKISIVDKNSGSEVKNNSYSSKDKEVSIVVEEHNFNNNHVDVKVTENGKIISIGDWENNGETSTLDYEFKEDREYTIMVAATDEAGNKAAEKSVTFTIDHINPELAISGVEDQQNYKSKTATFTVTDTNLDLSQSSLKVTRNGKPYSIGWLALTSKTKGELSYNFKDEGNYEVRLSATDKAGRESSLAPVSFIIDHTKPVVKVEGVDEQSFNPESRNVTISVDELNYSTNQVELDVTKDGQPFTIGTMPVKQHSNLSYNFSKDGLYSIFIQAEDKAGNGPVFVKRTFTIDKTKPAIEITGVEQGAYYNKDKLVKATIQDRNFDINKIVITKDGRSYPVGGFTVNGDAASFSHNFSKEGEYQIVVDATDKAGNHFSKQMKFTIDKTKPVITPKFRGQNRVIKNVSFINEIFTPEFALDHPKEDSIVSVVLNGKNVGKSAPTASKEMEYTYTVLARDKAGNETTLTIHFTLDTTKPKLTISGVLDGFFKKNLSPVVTYSDVHLDKSKTSVTLNGKPFVSGVLNAEGVYVLKAKVTDLARNFSSRTIVFTIDKSAPVVKFNEPISQQYFKEDLIPKLRIQDMSSYDIIAQTLDGEDYELGQPITREGKHVLFFEVKDKAGNIKQLSVEFILDKTKPTVVFEGVKKGAKYYDPVRLSVHLDNPNDTITNFLVNGKPAEDLVKTKDDNGNTVLTTSFSKIEKYNVKVVAYDKAGNKKTENIPFEIAQKGAMMKFYENKRLFAGSIVGMLALLGMGVTVAVRSRKEDVSE</sequence>
<comment type="caution">
    <text evidence="3">The sequence shown here is derived from an EMBL/GenBank/DDBJ whole genome shotgun (WGS) entry which is preliminary data.</text>
</comment>
<feature type="domain" description="PKD/Chitinase" evidence="2">
    <location>
        <begin position="443"/>
        <end position="535"/>
    </location>
</feature>
<reference evidence="3 4" key="1">
    <citation type="submission" date="2023-03" db="EMBL/GenBank/DDBJ databases">
        <title>Bacillus Genome Sequencing.</title>
        <authorList>
            <person name="Dunlap C."/>
        </authorList>
    </citation>
    <scope>NUCLEOTIDE SEQUENCE [LARGE SCALE GENOMIC DNA]</scope>
    <source>
        <strain evidence="3 4">B-14544</strain>
    </source>
</reference>
<dbReference type="InterPro" id="IPR035986">
    <property type="entry name" value="PKD_dom_sf"/>
</dbReference>
<feature type="transmembrane region" description="Helical" evidence="1">
    <location>
        <begin position="1561"/>
        <end position="1581"/>
    </location>
</feature>
<protein>
    <submittedName>
        <fullName evidence="3">Ig-like domain-containing protein</fullName>
    </submittedName>
</protein>
<dbReference type="InterPro" id="IPR022409">
    <property type="entry name" value="PKD/Chitinase_dom"/>
</dbReference>
<dbReference type="RefSeq" id="WP_327966046.1">
    <property type="nucleotide sequence ID" value="NZ_JARMQG010000010.1"/>
</dbReference>
<dbReference type="SMART" id="SM00089">
    <property type="entry name" value="PKD"/>
    <property type="match status" value="3"/>
</dbReference>
<evidence type="ECO:0000313" key="4">
    <source>
        <dbReference type="Proteomes" id="UP001330749"/>
    </source>
</evidence>
<dbReference type="PANTHER" id="PTHR34677:SF3">
    <property type="entry name" value="BACTERIAL IG-LIKE DOMAIN-CONTAINING PROTEIN"/>
    <property type="match status" value="1"/>
</dbReference>
<gene>
    <name evidence="3" type="ORF">P4447_01370</name>
</gene>
<dbReference type="InterPro" id="IPR013783">
    <property type="entry name" value="Ig-like_fold"/>
</dbReference>
<keyword evidence="1" id="KW-0812">Transmembrane</keyword>
<organism evidence="3 4">
    <name type="scientific">Bacillus xiapuensis</name>
    <dbReference type="NCBI Taxonomy" id="2014075"/>
    <lineage>
        <taxon>Bacteria</taxon>
        <taxon>Bacillati</taxon>
        <taxon>Bacillota</taxon>
        <taxon>Bacilli</taxon>
        <taxon>Bacillales</taxon>
        <taxon>Bacillaceae</taxon>
        <taxon>Bacillus</taxon>
    </lineage>
</organism>